<protein>
    <submittedName>
        <fullName evidence="1">Uncharacterized protein</fullName>
    </submittedName>
</protein>
<name>A0A1S0U9D6_LOALO</name>
<reference evidence="1" key="1">
    <citation type="submission" date="2012-04" db="EMBL/GenBank/DDBJ databases">
        <title>The Genome Sequence of Loa loa.</title>
        <authorList>
            <consortium name="The Broad Institute Genome Sequencing Platform"/>
            <consortium name="Broad Institute Genome Sequencing Center for Infectious Disease"/>
            <person name="Nutman T.B."/>
            <person name="Fink D.L."/>
            <person name="Russ C."/>
            <person name="Young S."/>
            <person name="Zeng Q."/>
            <person name="Gargeya S."/>
            <person name="Alvarado L."/>
            <person name="Berlin A."/>
            <person name="Chapman S.B."/>
            <person name="Chen Z."/>
            <person name="Freedman E."/>
            <person name="Gellesch M."/>
            <person name="Goldberg J."/>
            <person name="Griggs A."/>
            <person name="Gujja S."/>
            <person name="Heilman E.R."/>
            <person name="Heiman D."/>
            <person name="Howarth C."/>
            <person name="Mehta T."/>
            <person name="Neiman D."/>
            <person name="Pearson M."/>
            <person name="Roberts A."/>
            <person name="Saif S."/>
            <person name="Shea T."/>
            <person name="Shenoy N."/>
            <person name="Sisk P."/>
            <person name="Stolte C."/>
            <person name="Sykes S."/>
            <person name="White J."/>
            <person name="Yandava C."/>
            <person name="Haas B."/>
            <person name="Henn M.R."/>
            <person name="Nusbaum C."/>
            <person name="Birren B."/>
        </authorList>
    </citation>
    <scope>NUCLEOTIDE SEQUENCE [LARGE SCALE GENOMIC DNA]</scope>
</reference>
<dbReference type="InParanoid" id="A0A1S0U9D6"/>
<evidence type="ECO:0000313" key="1">
    <source>
        <dbReference type="EMBL" id="EFO26417.2"/>
    </source>
</evidence>
<dbReference type="GeneID" id="9939450"/>
<organism evidence="1">
    <name type="scientific">Loa loa</name>
    <name type="common">Eye worm</name>
    <name type="synonym">Filaria loa</name>
    <dbReference type="NCBI Taxonomy" id="7209"/>
    <lineage>
        <taxon>Eukaryota</taxon>
        <taxon>Metazoa</taxon>
        <taxon>Ecdysozoa</taxon>
        <taxon>Nematoda</taxon>
        <taxon>Chromadorea</taxon>
        <taxon>Rhabditida</taxon>
        <taxon>Spirurina</taxon>
        <taxon>Spiruromorpha</taxon>
        <taxon>Filarioidea</taxon>
        <taxon>Onchocercidae</taxon>
        <taxon>Loa</taxon>
    </lineage>
</organism>
<dbReference type="AlphaFoldDB" id="A0A1S0U9D6"/>
<dbReference type="CTD" id="9939450"/>
<dbReference type="RefSeq" id="XP_003137648.2">
    <property type="nucleotide sequence ID" value="XM_003137600.2"/>
</dbReference>
<dbReference type="KEGG" id="loa:LOAG_02062"/>
<sequence>MARSSNKKLIVDERYRNPSECCCCHPATPSLHTIILQMPNNAEHHLFSLQVIASELRTYVRISCMS</sequence>
<accession>A0A1S0U9D6</accession>
<gene>
    <name evidence="1" type="ORF">LOAG_02062</name>
</gene>
<proteinExistence type="predicted"/>
<dbReference type="EMBL" id="JH712067">
    <property type="protein sequence ID" value="EFO26417.2"/>
    <property type="molecule type" value="Genomic_DNA"/>
</dbReference>